<name>A0A6J6RRA0_9ZZZZ</name>
<dbReference type="InterPro" id="IPR050109">
    <property type="entry name" value="HTH-type_TetR-like_transc_reg"/>
</dbReference>
<evidence type="ECO:0000256" key="2">
    <source>
        <dbReference type="ARBA" id="ARBA00023125"/>
    </source>
</evidence>
<dbReference type="GO" id="GO:0000976">
    <property type="term" value="F:transcription cis-regulatory region binding"/>
    <property type="evidence" value="ECO:0007669"/>
    <property type="project" value="TreeGrafter"/>
</dbReference>
<dbReference type="PRINTS" id="PR00455">
    <property type="entry name" value="HTHTETR"/>
</dbReference>
<evidence type="ECO:0000313" key="5">
    <source>
        <dbReference type="EMBL" id="CAB4725125.1"/>
    </source>
</evidence>
<proteinExistence type="predicted"/>
<dbReference type="Gene3D" id="1.10.357.10">
    <property type="entry name" value="Tetracycline Repressor, domain 2"/>
    <property type="match status" value="1"/>
</dbReference>
<dbReference type="GO" id="GO:0003700">
    <property type="term" value="F:DNA-binding transcription factor activity"/>
    <property type="evidence" value="ECO:0007669"/>
    <property type="project" value="TreeGrafter"/>
</dbReference>
<accession>A0A6J6RRA0</accession>
<feature type="domain" description="HTH tetR-type" evidence="4">
    <location>
        <begin position="9"/>
        <end position="69"/>
    </location>
</feature>
<dbReference type="SUPFAM" id="SSF48498">
    <property type="entry name" value="Tetracyclin repressor-like, C-terminal domain"/>
    <property type="match status" value="1"/>
</dbReference>
<sequence length="208" mass="21994">MVRTRPERAAVRQEVLVAAREVFADLGYHRASLDAIAQRAGYSKGAVYSNFASKDDLFFELLGAELATMTEALTTGVAATRDRDTDLYLVAAALLAMAEDGRAQLIFSEFRAHAAREPALAARLGEVRTTLVDAAARRVQAEADAQGLALSMSAHDAATILLTLSNGLALEHVGNEPGQVIAVESLAVVIGSLVVPRPDAPPSSDPQE</sequence>
<dbReference type="InterPro" id="IPR036271">
    <property type="entry name" value="Tet_transcr_reg_TetR-rel_C_sf"/>
</dbReference>
<dbReference type="EMBL" id="CAEZXR010000318">
    <property type="protein sequence ID" value="CAB4725125.1"/>
    <property type="molecule type" value="Genomic_DNA"/>
</dbReference>
<organism evidence="5">
    <name type="scientific">freshwater metagenome</name>
    <dbReference type="NCBI Taxonomy" id="449393"/>
    <lineage>
        <taxon>unclassified sequences</taxon>
        <taxon>metagenomes</taxon>
        <taxon>ecological metagenomes</taxon>
    </lineage>
</organism>
<protein>
    <submittedName>
        <fullName evidence="5">Unannotated protein</fullName>
    </submittedName>
</protein>
<dbReference type="InterPro" id="IPR001647">
    <property type="entry name" value="HTH_TetR"/>
</dbReference>
<dbReference type="FunFam" id="1.10.10.60:FF:000141">
    <property type="entry name" value="TetR family transcriptional regulator"/>
    <property type="match status" value="1"/>
</dbReference>
<evidence type="ECO:0000256" key="3">
    <source>
        <dbReference type="ARBA" id="ARBA00023163"/>
    </source>
</evidence>
<evidence type="ECO:0000259" key="4">
    <source>
        <dbReference type="PROSITE" id="PS50977"/>
    </source>
</evidence>
<dbReference type="Pfam" id="PF00440">
    <property type="entry name" value="TetR_N"/>
    <property type="match status" value="1"/>
</dbReference>
<evidence type="ECO:0000256" key="1">
    <source>
        <dbReference type="ARBA" id="ARBA00023015"/>
    </source>
</evidence>
<dbReference type="PANTHER" id="PTHR30055">
    <property type="entry name" value="HTH-TYPE TRANSCRIPTIONAL REGULATOR RUTR"/>
    <property type="match status" value="1"/>
</dbReference>
<reference evidence="5" key="1">
    <citation type="submission" date="2020-05" db="EMBL/GenBank/DDBJ databases">
        <authorList>
            <person name="Chiriac C."/>
            <person name="Salcher M."/>
            <person name="Ghai R."/>
            <person name="Kavagutti S V."/>
        </authorList>
    </citation>
    <scope>NUCLEOTIDE SEQUENCE</scope>
</reference>
<dbReference type="InterPro" id="IPR009057">
    <property type="entry name" value="Homeodomain-like_sf"/>
</dbReference>
<dbReference type="PANTHER" id="PTHR30055:SF241">
    <property type="entry name" value="TRANSCRIPTIONAL REGULATORY PROTEIN"/>
    <property type="match status" value="1"/>
</dbReference>
<dbReference type="PROSITE" id="PS50977">
    <property type="entry name" value="HTH_TETR_2"/>
    <property type="match status" value="1"/>
</dbReference>
<dbReference type="AlphaFoldDB" id="A0A6J6RRA0"/>
<keyword evidence="1" id="KW-0805">Transcription regulation</keyword>
<dbReference type="SUPFAM" id="SSF46689">
    <property type="entry name" value="Homeodomain-like"/>
    <property type="match status" value="1"/>
</dbReference>
<keyword evidence="2" id="KW-0238">DNA-binding</keyword>
<keyword evidence="3" id="KW-0804">Transcription</keyword>
<gene>
    <name evidence="5" type="ORF">UFOPK2579_02245</name>
</gene>